<evidence type="ECO:0000256" key="7">
    <source>
        <dbReference type="HAMAP-Rule" id="MF_01894"/>
    </source>
</evidence>
<dbReference type="AlphaFoldDB" id="A0A859FKD5"/>
<dbReference type="RefSeq" id="WP_176011211.1">
    <property type="nucleotide sequence ID" value="NZ_CP041372.2"/>
</dbReference>
<dbReference type="InterPro" id="IPR027417">
    <property type="entry name" value="P-loop_NTPase"/>
</dbReference>
<dbReference type="InterPro" id="IPR011890">
    <property type="entry name" value="SMC_prok"/>
</dbReference>
<dbReference type="PANTHER" id="PTHR43977">
    <property type="entry name" value="STRUCTURAL MAINTENANCE OF CHROMOSOMES PROTEIN 3"/>
    <property type="match status" value="1"/>
</dbReference>
<dbReference type="InterPro" id="IPR024704">
    <property type="entry name" value="SMC"/>
</dbReference>
<evidence type="ECO:0000259" key="9">
    <source>
        <dbReference type="SMART" id="SM00968"/>
    </source>
</evidence>
<dbReference type="GO" id="GO:0007059">
    <property type="term" value="P:chromosome segregation"/>
    <property type="evidence" value="ECO:0007669"/>
    <property type="project" value="UniProtKB-UniRule"/>
</dbReference>
<keyword evidence="11" id="KW-1185">Reference proteome</keyword>
<dbReference type="PIRSF" id="PIRSF005719">
    <property type="entry name" value="SMC"/>
    <property type="match status" value="1"/>
</dbReference>
<dbReference type="GO" id="GO:0005737">
    <property type="term" value="C:cytoplasm"/>
    <property type="evidence" value="ECO:0007669"/>
    <property type="project" value="UniProtKB-SubCell"/>
</dbReference>
<dbReference type="GO" id="GO:0007062">
    <property type="term" value="P:sister chromatid cohesion"/>
    <property type="evidence" value="ECO:0007669"/>
    <property type="project" value="InterPro"/>
</dbReference>
<feature type="region of interest" description="Disordered" evidence="8">
    <location>
        <begin position="858"/>
        <end position="877"/>
    </location>
</feature>
<dbReference type="CDD" id="cd03278">
    <property type="entry name" value="ABC_SMC_barmotin"/>
    <property type="match status" value="2"/>
</dbReference>
<dbReference type="SUPFAM" id="SSF75553">
    <property type="entry name" value="Smc hinge domain"/>
    <property type="match status" value="1"/>
</dbReference>
<feature type="compositionally biased region" description="Polar residues" evidence="8">
    <location>
        <begin position="862"/>
        <end position="871"/>
    </location>
</feature>
<dbReference type="Proteomes" id="UP000318138">
    <property type="component" value="Chromosome"/>
</dbReference>
<dbReference type="FunFam" id="3.40.50.300:FF:000984">
    <property type="entry name" value="Chromosome partition protein Smc"/>
    <property type="match status" value="1"/>
</dbReference>
<feature type="domain" description="SMC hinge" evidence="9">
    <location>
        <begin position="519"/>
        <end position="636"/>
    </location>
</feature>
<evidence type="ECO:0000256" key="1">
    <source>
        <dbReference type="ARBA" id="ARBA00004496"/>
    </source>
</evidence>
<dbReference type="Gene3D" id="1.20.1060.20">
    <property type="match status" value="1"/>
</dbReference>
<feature type="coiled-coil region" evidence="7">
    <location>
        <begin position="181"/>
        <end position="289"/>
    </location>
</feature>
<reference evidence="11" key="1">
    <citation type="submission" date="2019-07" db="EMBL/GenBank/DDBJ databases">
        <title>Bacillus alkalisoli sp. nov. isolated from saline soil.</title>
        <authorList>
            <person name="Sun J.-Q."/>
            <person name="Xu L."/>
        </authorList>
    </citation>
    <scope>NUCLEOTIDE SEQUENCE [LARGE SCALE GENOMIC DNA]</scope>
    <source>
        <strain evidence="11">M4U3P1</strain>
    </source>
</reference>
<dbReference type="SUPFAM" id="SSF52540">
    <property type="entry name" value="P-loop containing nucleoside triphosphate hydrolases"/>
    <property type="match status" value="1"/>
</dbReference>
<dbReference type="GO" id="GO:0003677">
    <property type="term" value="F:DNA binding"/>
    <property type="evidence" value="ECO:0007669"/>
    <property type="project" value="UniProtKB-UniRule"/>
</dbReference>
<comment type="subunit">
    <text evidence="7">Homodimer.</text>
</comment>
<accession>A0A859FKD5</accession>
<keyword evidence="4 7" id="KW-0067">ATP-binding</keyword>
<feature type="binding site" evidence="7">
    <location>
        <begin position="32"/>
        <end position="39"/>
    </location>
    <ligand>
        <name>ATP</name>
        <dbReference type="ChEBI" id="CHEBI:30616"/>
    </ligand>
</feature>
<dbReference type="KEGG" id="psua:FLK61_32720"/>
<comment type="subcellular location">
    <subcellularLocation>
        <location evidence="1 7">Cytoplasm</location>
    </subcellularLocation>
</comment>
<dbReference type="Pfam" id="PF02463">
    <property type="entry name" value="SMC_N"/>
    <property type="match status" value="1"/>
</dbReference>
<comment type="similarity">
    <text evidence="7">Belongs to the SMC family.</text>
</comment>
<feature type="coiled-coil region" evidence="7">
    <location>
        <begin position="888"/>
        <end position="915"/>
    </location>
</feature>
<keyword evidence="3 7" id="KW-0547">Nucleotide-binding</keyword>
<dbReference type="HAMAP" id="MF_01894">
    <property type="entry name" value="Smc_prok"/>
    <property type="match status" value="1"/>
</dbReference>
<keyword evidence="6 7" id="KW-0238">DNA-binding</keyword>
<dbReference type="Pfam" id="PF06470">
    <property type="entry name" value="SMC_hinge"/>
    <property type="match status" value="1"/>
</dbReference>
<dbReference type="EMBL" id="CP041372">
    <property type="protein sequence ID" value="QKS73246.1"/>
    <property type="molecule type" value="Genomic_DNA"/>
</dbReference>
<proteinExistence type="inferred from homology"/>
<comment type="domain">
    <text evidence="7">Contains large globular domains required for ATP hydrolysis at each terminus and a third globular domain forming a flexible hinge near the middle of the molecule. These domains are separated by coiled-coil structures.</text>
</comment>
<dbReference type="InterPro" id="IPR010935">
    <property type="entry name" value="SMC_hinge"/>
</dbReference>
<sequence>MFLKRLELTGFKSFADPLSIDFVSGATAVVGPNGSGKSNISDSIRWVLGEQSARNLRGAKMEDVIFSGSDTRPPLNMAEVSLVLNNEQKHLAIDYTEVAVTRRVYRTGDSEYLINNQPCRLKDIVELFMDSGLGRESFSIIGQGRVEEILSSKSEDRRAIFEEAAGVLKYKTRKLQSEKKLTDTQDNLNRVRDILHELEQQVEPLKEQAAIAREYLDQRAELKQIETGLLAFEIEDLHEKWTNRKEELENLEARKQRLEATATGMEAKVARQKAHIKTLDQAIEELQESLLHISESLEKQEGLKQVLVERNKNYAQNKHQYVTELNELRHAREELAQKLEDKQHELVDKEQLVAETRAALHSIEKELAQTALQSEATLEDLKADYIDLLNKQASLKNERTYVVEQLEKYQSRQVRKSGENKDLVEKRTATKEQLQQAHETLSNVKKEIDDLLAKHQELKVRKEKKAASYDKNQTLYYEGLRHLQQLEARYETLVSMQQEYAGFFQGVKELLKERDRSFKGLHGAVAEMIDVRADYQTAIDIALGASQQHVIVEDEATGRSAIAFLKERRLGRATFLPMNVVKSRLLARADELEGMDGYIGVASELIKTEDRYQHVIRHLLGNVVIATDLTTARAIAQRLNYRTRIVTLEGDVVNPGGAMTGGSLQKKQGQLLGRQQEMDSLTGKITTLQNQTKQLEEELQTAKGSLATIEEEQKEVETEGEELRSREREAKMLVDQQELALSALNDRLQVYDLEQREVVADVEDKEDRLKELEEELAKTDVSIRELNTSIEEASSKKELDDSAREELQRRRMEKQIALATKQEQVTYAKESTALLKEEWTKLHQDIVKKEEAHAFLEKEASSETMDQSEINQEIEKKRTEKEQMWKRMNKLRLERDELQNGRDALETEVKETSKQVQYITQVHHDAEIKLNRLDVELDTRLTRLQEEYELSFDRAKREYPLEIEYEDALEQVKLLKMSLEELGDVNVGAIEEYERVSERYIFLLDQKEDLEQAKAALHSVIEEMDEEMTRRFKETFEEIKGHFEQVFTQMFGGGTAELKLTNKDDILHTGVDIIAQPPGKKLQHLGLLSGGERALTAIALLFSILKVRPVPFCVLDEVEAALDEANVVRFATYLKEFSQETQFIVVTHRKGTMEKADVLYGVTMQESGVSNLVSVKLEESQHFVGTQKEAARR</sequence>
<gene>
    <name evidence="7 10" type="primary">smc</name>
    <name evidence="10" type="ORF">FLK61_32720</name>
</gene>
<dbReference type="GO" id="GO:0030261">
    <property type="term" value="P:chromosome condensation"/>
    <property type="evidence" value="ECO:0007669"/>
    <property type="project" value="InterPro"/>
</dbReference>
<evidence type="ECO:0000256" key="2">
    <source>
        <dbReference type="ARBA" id="ARBA00022490"/>
    </source>
</evidence>
<evidence type="ECO:0000313" key="11">
    <source>
        <dbReference type="Proteomes" id="UP000318138"/>
    </source>
</evidence>
<dbReference type="FunFam" id="3.40.50.300:FF:000901">
    <property type="entry name" value="Chromosome partition protein Smc"/>
    <property type="match status" value="1"/>
</dbReference>
<evidence type="ECO:0000256" key="8">
    <source>
        <dbReference type="SAM" id="MobiDB-lite"/>
    </source>
</evidence>
<evidence type="ECO:0000256" key="6">
    <source>
        <dbReference type="ARBA" id="ARBA00023125"/>
    </source>
</evidence>
<name>A0A859FKD5_9BACI</name>
<dbReference type="GO" id="GO:0016887">
    <property type="term" value="F:ATP hydrolysis activity"/>
    <property type="evidence" value="ECO:0007669"/>
    <property type="project" value="InterPro"/>
</dbReference>
<dbReference type="SMART" id="SM00968">
    <property type="entry name" value="SMC_hinge"/>
    <property type="match status" value="1"/>
</dbReference>
<feature type="coiled-coil region" evidence="7">
    <location>
        <begin position="678"/>
        <end position="824"/>
    </location>
</feature>
<dbReference type="GO" id="GO:0006260">
    <property type="term" value="P:DNA replication"/>
    <property type="evidence" value="ECO:0007669"/>
    <property type="project" value="UniProtKB-UniRule"/>
</dbReference>
<keyword evidence="5 7" id="KW-0175">Coiled coil</keyword>
<dbReference type="Gene3D" id="3.40.50.300">
    <property type="entry name" value="P-loop containing nucleotide triphosphate hydrolases"/>
    <property type="match status" value="2"/>
</dbReference>
<dbReference type="Gene3D" id="3.30.70.1620">
    <property type="match status" value="1"/>
</dbReference>
<dbReference type="InterPro" id="IPR036277">
    <property type="entry name" value="SMC_hinge_sf"/>
</dbReference>
<dbReference type="NCBIfam" id="TIGR02168">
    <property type="entry name" value="SMC_prok_B"/>
    <property type="match status" value="1"/>
</dbReference>
<feature type="coiled-coil region" evidence="7">
    <location>
        <begin position="318"/>
        <end position="461"/>
    </location>
</feature>
<dbReference type="InterPro" id="IPR003395">
    <property type="entry name" value="RecF/RecN/SMC_N"/>
</dbReference>
<evidence type="ECO:0000256" key="3">
    <source>
        <dbReference type="ARBA" id="ARBA00022741"/>
    </source>
</evidence>
<feature type="coiled-coil region" evidence="7">
    <location>
        <begin position="993"/>
        <end position="1030"/>
    </location>
</feature>
<comment type="function">
    <text evidence="7">Required for chromosome condensation and partitioning.</text>
</comment>
<dbReference type="GO" id="GO:0005524">
    <property type="term" value="F:ATP binding"/>
    <property type="evidence" value="ECO:0007669"/>
    <property type="project" value="UniProtKB-UniRule"/>
</dbReference>
<organism evidence="10 11">
    <name type="scientific">Paenalkalicoccus suaedae</name>
    <dbReference type="NCBI Taxonomy" id="2592382"/>
    <lineage>
        <taxon>Bacteria</taxon>
        <taxon>Bacillati</taxon>
        <taxon>Bacillota</taxon>
        <taxon>Bacilli</taxon>
        <taxon>Bacillales</taxon>
        <taxon>Bacillaceae</taxon>
        <taxon>Paenalkalicoccus</taxon>
    </lineage>
</organism>
<dbReference type="GO" id="GO:0005694">
    <property type="term" value="C:chromosome"/>
    <property type="evidence" value="ECO:0007669"/>
    <property type="project" value="InterPro"/>
</dbReference>
<protein>
    <recommendedName>
        <fullName evidence="7">Chromosome partition protein Smc</fullName>
    </recommendedName>
</protein>
<evidence type="ECO:0000313" key="10">
    <source>
        <dbReference type="EMBL" id="QKS73246.1"/>
    </source>
</evidence>
<evidence type="ECO:0000256" key="5">
    <source>
        <dbReference type="ARBA" id="ARBA00023054"/>
    </source>
</evidence>
<keyword evidence="2 7" id="KW-0963">Cytoplasm</keyword>
<evidence type="ECO:0000256" key="4">
    <source>
        <dbReference type="ARBA" id="ARBA00022840"/>
    </source>
</evidence>